<dbReference type="SUPFAM" id="SSF52266">
    <property type="entry name" value="SGNH hydrolase"/>
    <property type="match status" value="1"/>
</dbReference>
<accession>A0A060TAA6</accession>
<dbReference type="Gene3D" id="3.40.50.1110">
    <property type="entry name" value="SGNH hydrolase"/>
    <property type="match status" value="1"/>
</dbReference>
<feature type="domain" description="SGNH hydrolase-type esterase" evidence="1">
    <location>
        <begin position="39"/>
        <end position="234"/>
    </location>
</feature>
<dbReference type="EMBL" id="HG937693">
    <property type="protein sequence ID" value="CDP35822.1"/>
    <property type="molecule type" value="Genomic_DNA"/>
</dbReference>
<dbReference type="InterPro" id="IPR013830">
    <property type="entry name" value="SGNH_hydro"/>
</dbReference>
<sequence>MRVFRHYRRKAPTDPSAVTASPLIITMTQITVALDKLLLLGDSIISFSNDPNLGFGLTPALQNYYSRRLQVINRGFSGYNSSWARALIDPILSEENAGHAKVKLAVIFYGSNDSATNDIQHVPIDKYRDNLRYIASRALEAGAQVILVGPAPLNETNTEFLEDRTTESMKNYGQAAGEIAKELGVGFVDLWHAFIRSTGWKEGEPHPGKLDQQSKYSLDDYFTDGLHYTGKGYKVFYDELKAEIKAKYPQLSPEALPRLLPEWQDWKSTYPSLS</sequence>
<organism evidence="2">
    <name type="scientific">Blastobotrys adeninivorans</name>
    <name type="common">Yeast</name>
    <name type="synonym">Arxula adeninivorans</name>
    <dbReference type="NCBI Taxonomy" id="409370"/>
    <lineage>
        <taxon>Eukaryota</taxon>
        <taxon>Fungi</taxon>
        <taxon>Dikarya</taxon>
        <taxon>Ascomycota</taxon>
        <taxon>Saccharomycotina</taxon>
        <taxon>Dipodascomycetes</taxon>
        <taxon>Dipodascales</taxon>
        <taxon>Trichomonascaceae</taxon>
        <taxon>Blastobotrys</taxon>
    </lineage>
</organism>
<dbReference type="AlphaFoldDB" id="A0A060TAA6"/>
<proteinExistence type="predicted"/>
<protein>
    <submittedName>
        <fullName evidence="2">ARAD1C44242p</fullName>
    </submittedName>
</protein>
<dbReference type="CDD" id="cd01838">
    <property type="entry name" value="Isoamyl_acetate_hydrolase_like"/>
    <property type="match status" value="1"/>
</dbReference>
<reference evidence="2" key="1">
    <citation type="submission" date="2014-02" db="EMBL/GenBank/DDBJ databases">
        <authorList>
            <person name="Genoscope - CEA"/>
        </authorList>
    </citation>
    <scope>NUCLEOTIDE SEQUENCE</scope>
    <source>
        <strain evidence="2">LS3</strain>
    </source>
</reference>
<dbReference type="PANTHER" id="PTHR14209:SF19">
    <property type="entry name" value="ISOAMYL ACETATE-HYDROLYZING ESTERASE 1 HOMOLOG"/>
    <property type="match status" value="1"/>
</dbReference>
<dbReference type="Pfam" id="PF13472">
    <property type="entry name" value="Lipase_GDSL_2"/>
    <property type="match status" value="1"/>
</dbReference>
<dbReference type="InterPro" id="IPR045136">
    <property type="entry name" value="Iah1-like"/>
</dbReference>
<name>A0A060TAA6_BLAAD</name>
<evidence type="ECO:0000313" key="2">
    <source>
        <dbReference type="EMBL" id="CDP35822.1"/>
    </source>
</evidence>
<reference evidence="2" key="2">
    <citation type="submission" date="2014-06" db="EMBL/GenBank/DDBJ databases">
        <title>The complete genome of Blastobotrys (Arxula) adeninivorans LS3 - a yeast of biotechnological interest.</title>
        <authorList>
            <person name="Kunze G."/>
            <person name="Gaillardin C."/>
            <person name="Czernicka M."/>
            <person name="Durrens P."/>
            <person name="Martin T."/>
            <person name="Boer E."/>
            <person name="Gabaldon T."/>
            <person name="Cruz J."/>
            <person name="Talla E."/>
            <person name="Marck C."/>
            <person name="Goffeau A."/>
            <person name="Barbe V."/>
            <person name="Baret P."/>
            <person name="Baronian K."/>
            <person name="Beier S."/>
            <person name="Bleykasten C."/>
            <person name="Bode R."/>
            <person name="Casaregola S."/>
            <person name="Despons L."/>
            <person name="Fairhead C."/>
            <person name="Giersberg M."/>
            <person name="Gierski P."/>
            <person name="Hahnel U."/>
            <person name="Hartmann A."/>
            <person name="Jankowska D."/>
            <person name="Jubin C."/>
            <person name="Jung P."/>
            <person name="Lafontaine I."/>
            <person name="Leh-Louis V."/>
            <person name="Lemaire M."/>
            <person name="Marcet-Houben M."/>
            <person name="Mascher M."/>
            <person name="Morel G."/>
            <person name="Richard G.-F."/>
            <person name="Riechen J."/>
            <person name="Sacerdot C."/>
            <person name="Sarkar A."/>
            <person name="Savel G."/>
            <person name="Schacherer J."/>
            <person name="Sherman D."/>
            <person name="Straub M.-L."/>
            <person name="Stein N."/>
            <person name="Thierry A."/>
            <person name="Trautwein-Schult A."/>
            <person name="Westhof E."/>
            <person name="Worch S."/>
            <person name="Dujon B."/>
            <person name="Souciet J.-L."/>
            <person name="Wincker P."/>
            <person name="Scholz U."/>
            <person name="Neuveglise N."/>
        </authorList>
    </citation>
    <scope>NUCLEOTIDE SEQUENCE</scope>
    <source>
        <strain evidence="2">LS3</strain>
    </source>
</reference>
<dbReference type="InterPro" id="IPR036514">
    <property type="entry name" value="SGNH_hydro_sf"/>
</dbReference>
<evidence type="ECO:0000259" key="1">
    <source>
        <dbReference type="Pfam" id="PF13472"/>
    </source>
</evidence>
<dbReference type="PANTHER" id="PTHR14209">
    <property type="entry name" value="ISOAMYL ACETATE-HYDROLYZING ESTERASE 1"/>
    <property type="match status" value="1"/>
</dbReference>
<dbReference type="PhylomeDB" id="A0A060TAA6"/>
<gene>
    <name evidence="2" type="ORF">GNLVRS02_ARAD1C44242g</name>
</gene>